<accession>A0A2K9J3Q1</accession>
<dbReference type="EMBL" id="CP018622">
    <property type="protein sequence ID" value="AUJ26578.1"/>
    <property type="molecule type" value="Genomic_DNA"/>
</dbReference>
<protein>
    <submittedName>
        <fullName evidence="2">Uncharacterized protein</fullName>
    </submittedName>
</protein>
<evidence type="ECO:0000256" key="1">
    <source>
        <dbReference type="SAM" id="Coils"/>
    </source>
</evidence>
<reference evidence="3" key="1">
    <citation type="submission" date="2016-11" db="EMBL/GenBank/DDBJ databases">
        <title>Complete genome sequence of Virgibacillus pantothenticus 21D, a halophilic bacterium isolated from the deep hypersaline anoxic basin Discovery in the Mediterranean Sea.</title>
        <authorList>
            <person name="Zeaiter Z."/>
            <person name="Booth J.M."/>
            <person name="Prosdocimi E.M."/>
            <person name="Mapelli F."/>
            <person name="Fusi M."/>
            <person name="Daffonchio D."/>
            <person name="Borin S."/>
            <person name="Crotti E."/>
        </authorList>
    </citation>
    <scope>NUCLEOTIDE SEQUENCE [LARGE SCALE GENOMIC DNA]</scope>
    <source>
        <strain evidence="3">21D</strain>
    </source>
</reference>
<sequence>MDFDVRTQIQQSEINGLYNEMEELKKKRKQLKESIDDKEEKIISHILKHGNVIAYKNDDPHVLTVKNGHSTKFDKSALANDLGVSQKELDYVGVAEFVESKQITSQKLNEYYYQEPTQKLNARKAKKADMDLILGGRV</sequence>
<keyword evidence="1" id="KW-0175">Coiled coil</keyword>
<organism evidence="2 3">
    <name type="scientific">Virgibacillus dokdonensis</name>
    <dbReference type="NCBI Taxonomy" id="302167"/>
    <lineage>
        <taxon>Bacteria</taxon>
        <taxon>Bacillati</taxon>
        <taxon>Bacillota</taxon>
        <taxon>Bacilli</taxon>
        <taxon>Bacillales</taxon>
        <taxon>Bacillaceae</taxon>
        <taxon>Virgibacillus</taxon>
    </lineage>
</organism>
<dbReference type="AlphaFoldDB" id="A0A2K9J3Q1"/>
<evidence type="ECO:0000313" key="3">
    <source>
        <dbReference type="Proteomes" id="UP000234237"/>
    </source>
</evidence>
<dbReference type="RefSeq" id="WP_101933973.1">
    <property type="nucleotide sequence ID" value="NZ_CP018622.1"/>
</dbReference>
<dbReference type="KEGG" id="vpn:A21D_03544"/>
<dbReference type="Proteomes" id="UP000234237">
    <property type="component" value="Chromosome"/>
</dbReference>
<feature type="coiled-coil region" evidence="1">
    <location>
        <begin position="7"/>
        <end position="41"/>
    </location>
</feature>
<gene>
    <name evidence="2" type="ORF">A21D_03544</name>
</gene>
<proteinExistence type="predicted"/>
<evidence type="ECO:0000313" key="2">
    <source>
        <dbReference type="EMBL" id="AUJ26578.1"/>
    </source>
</evidence>
<name>A0A2K9J3Q1_9BACI</name>